<feature type="compositionally biased region" description="Low complexity" evidence="1">
    <location>
        <begin position="415"/>
        <end position="429"/>
    </location>
</feature>
<dbReference type="Pfam" id="PF03050">
    <property type="entry name" value="DDE_Tnp_IS66"/>
    <property type="match status" value="1"/>
</dbReference>
<evidence type="ECO:0000313" key="5">
    <source>
        <dbReference type="EMBL" id="ACB12949.1"/>
    </source>
</evidence>
<evidence type="ECO:0000256" key="1">
    <source>
        <dbReference type="SAM" id="MobiDB-lite"/>
    </source>
</evidence>
<feature type="region of interest" description="Disordered" evidence="1">
    <location>
        <begin position="80"/>
        <end position="110"/>
    </location>
</feature>
<dbReference type="AlphaFoldDB" id="B4Y2X3"/>
<evidence type="ECO:0000259" key="2">
    <source>
        <dbReference type="Pfam" id="PF03050"/>
    </source>
</evidence>
<organism evidence="5">
    <name type="scientific">Thauera sp. E7</name>
    <dbReference type="NCBI Taxonomy" id="504000"/>
    <lineage>
        <taxon>Bacteria</taxon>
        <taxon>Pseudomonadati</taxon>
        <taxon>Pseudomonadota</taxon>
        <taxon>Betaproteobacteria</taxon>
        <taxon>Rhodocyclales</taxon>
        <taxon>Zoogloeaceae</taxon>
        <taxon>Thauera</taxon>
    </lineage>
</organism>
<dbReference type="InterPro" id="IPR052344">
    <property type="entry name" value="Transposase-related"/>
</dbReference>
<dbReference type="PANTHER" id="PTHR33678">
    <property type="entry name" value="BLL1576 PROTEIN"/>
    <property type="match status" value="1"/>
</dbReference>
<evidence type="ECO:0000259" key="3">
    <source>
        <dbReference type="Pfam" id="PF13007"/>
    </source>
</evidence>
<dbReference type="Pfam" id="PF13007">
    <property type="entry name" value="LZ_Tnp_IS66"/>
    <property type="match status" value="1"/>
</dbReference>
<dbReference type="InterPro" id="IPR024463">
    <property type="entry name" value="Transposase_TnpC_homeodom"/>
</dbReference>
<sequence length="546" mass="60098">MCAMSAPHCTPVPTLAEAAQWAPEQIVELAQANIALQRDMDAMRLEFAALKHQLEWFRRQLFGQKSEKRVVSPDPAQLHLGELPIPDTQPDVPGKTVAGHTRRASRTDYAQDKDESALFFDETRVPVETITLANPETEGLAADQFEVIGEKVSHRLAQRPGSYVILKYVRPVIKRRDTQTIHCPAAPVGVIEGSRADVSFLVGLLLDKFAWHLPLYRQHQRLADAGITVSRAWLTQLAAQAAALLTPIYEAQLASIRASRVKAMDETPIKAGRAGPGKMKACYFWPVYGELHEICFPFFDSRAHSNVEKVLGLKPTEGGVLLSDGYGAYETYASKTGLTHAQCWTHCRREFIHAEAAEPALAAKALEFIGALYAVEAKIRDDKLKGEAKREYRLDHARPIVAAFFTWGGTGAPGRAGAAAEQPADQGADLRAQATGGTGSVPGRPGCADRYPIDTNHLERALRPIPLGRKNWMFSWTELGAQHVGVVQSLIATCRLHELDPYDYLVDVLQRVAQHPAADVAQLTPRLWKQHFGKAPLRSDISSRAA</sequence>
<dbReference type="Pfam" id="PF13817">
    <property type="entry name" value="DDE_Tnp_IS66_C"/>
    <property type="match status" value="1"/>
</dbReference>
<protein>
    <submittedName>
        <fullName evidence="5">Transposase</fullName>
    </submittedName>
</protein>
<dbReference type="NCBIfam" id="NF033517">
    <property type="entry name" value="transpos_IS66"/>
    <property type="match status" value="1"/>
</dbReference>
<feature type="domain" description="Transposase IS66 central" evidence="2">
    <location>
        <begin position="194"/>
        <end position="482"/>
    </location>
</feature>
<feature type="domain" description="Transposase IS66 C-terminal" evidence="4">
    <location>
        <begin position="489"/>
        <end position="525"/>
    </location>
</feature>
<dbReference type="InterPro" id="IPR039552">
    <property type="entry name" value="IS66_C"/>
</dbReference>
<proteinExistence type="predicted"/>
<name>B4Y2X3_9RHOO</name>
<dbReference type="InterPro" id="IPR004291">
    <property type="entry name" value="Transposase_IS66_central"/>
</dbReference>
<dbReference type="PANTHER" id="PTHR33678:SF1">
    <property type="entry name" value="BLL1576 PROTEIN"/>
    <property type="match status" value="1"/>
</dbReference>
<feature type="region of interest" description="Disordered" evidence="1">
    <location>
        <begin position="414"/>
        <end position="445"/>
    </location>
</feature>
<reference evidence="5" key="1">
    <citation type="journal article" date="2008" name="J. Bacteriol.">
        <title>The evolution of class 1 integrons and the rise of antibiotic resistance.</title>
        <authorList>
            <person name="Gillings M."/>
            <person name="Boucher Y."/>
            <person name="Labbate M."/>
            <person name="Holmes A."/>
            <person name="Krishnan S."/>
            <person name="Holley M."/>
            <person name="Stokes H.W."/>
        </authorList>
    </citation>
    <scope>NUCLEOTIDE SEQUENCE</scope>
</reference>
<accession>B4Y2X3</accession>
<feature type="domain" description="Transposase TnpC homeodomain" evidence="3">
    <location>
        <begin position="50"/>
        <end position="104"/>
    </location>
</feature>
<dbReference type="EMBL" id="EU327987">
    <property type="protein sequence ID" value="ACB12949.1"/>
    <property type="molecule type" value="Genomic_DNA"/>
</dbReference>
<evidence type="ECO:0000259" key="4">
    <source>
        <dbReference type="Pfam" id="PF13817"/>
    </source>
</evidence>